<keyword evidence="2" id="KW-0808">Transferase</keyword>
<evidence type="ECO:0000256" key="2">
    <source>
        <dbReference type="ARBA" id="ARBA00022679"/>
    </source>
</evidence>
<dbReference type="CDD" id="cd10527">
    <property type="entry name" value="SET_LSMT"/>
    <property type="match status" value="2"/>
</dbReference>
<dbReference type="PROSITE" id="PS50280">
    <property type="entry name" value="SET"/>
    <property type="match status" value="1"/>
</dbReference>
<evidence type="ECO:0000256" key="1">
    <source>
        <dbReference type="ARBA" id="ARBA00022603"/>
    </source>
</evidence>
<proteinExistence type="predicted"/>
<dbReference type="InterPro" id="IPR001214">
    <property type="entry name" value="SET_dom"/>
</dbReference>
<dbReference type="SUPFAM" id="SSF81822">
    <property type="entry name" value="RuBisCo LSMT C-terminal, substrate-binding domain"/>
    <property type="match status" value="1"/>
</dbReference>
<keyword evidence="1" id="KW-0489">Methyltransferase</keyword>
<evidence type="ECO:0000313" key="7">
    <source>
        <dbReference type="EMBL" id="TMW65373.1"/>
    </source>
</evidence>
<organism evidence="7 8">
    <name type="scientific">Pythium oligandrum</name>
    <name type="common">Mycoparasitic fungus</name>
    <dbReference type="NCBI Taxonomy" id="41045"/>
    <lineage>
        <taxon>Eukaryota</taxon>
        <taxon>Sar</taxon>
        <taxon>Stramenopiles</taxon>
        <taxon>Oomycota</taxon>
        <taxon>Peronosporomycetes</taxon>
        <taxon>Pythiales</taxon>
        <taxon>Pythiaceae</taxon>
        <taxon>Pythium</taxon>
    </lineage>
</organism>
<protein>
    <recommendedName>
        <fullName evidence="6">SET domain-containing protein</fullName>
    </recommendedName>
</protein>
<feature type="transmembrane region" description="Helical" evidence="5">
    <location>
        <begin position="48"/>
        <end position="67"/>
    </location>
</feature>
<evidence type="ECO:0000256" key="5">
    <source>
        <dbReference type="SAM" id="Phobius"/>
    </source>
</evidence>
<dbReference type="InterPro" id="IPR015353">
    <property type="entry name" value="Rubisco_LSMT_subst-bd"/>
</dbReference>
<accession>A0A8K1CLY9</accession>
<dbReference type="InterPro" id="IPR046341">
    <property type="entry name" value="SET_dom_sf"/>
</dbReference>
<dbReference type="InterPro" id="IPR050600">
    <property type="entry name" value="SETD3_SETD6_MTase"/>
</dbReference>
<dbReference type="PANTHER" id="PTHR13271:SF47">
    <property type="entry name" value="ACTIN-HISTIDINE N-METHYLTRANSFERASE"/>
    <property type="match status" value="1"/>
</dbReference>
<keyword evidence="5" id="KW-0472">Membrane</keyword>
<feature type="compositionally biased region" description="Basic and acidic residues" evidence="4">
    <location>
        <begin position="506"/>
        <end position="524"/>
    </location>
</feature>
<dbReference type="OrthoDB" id="441812at2759"/>
<dbReference type="EMBL" id="SPLM01000037">
    <property type="protein sequence ID" value="TMW65373.1"/>
    <property type="molecule type" value="Genomic_DNA"/>
</dbReference>
<feature type="region of interest" description="Disordered" evidence="4">
    <location>
        <begin position="505"/>
        <end position="535"/>
    </location>
</feature>
<dbReference type="Gene3D" id="3.90.1410.10">
    <property type="entry name" value="set domain protein methyltransferase, domain 1"/>
    <property type="match status" value="2"/>
</dbReference>
<evidence type="ECO:0000313" key="8">
    <source>
        <dbReference type="Proteomes" id="UP000794436"/>
    </source>
</evidence>
<keyword evidence="8" id="KW-1185">Reference proteome</keyword>
<dbReference type="InterPro" id="IPR036464">
    <property type="entry name" value="Rubisco_LSMT_subst-bd_sf"/>
</dbReference>
<evidence type="ECO:0000256" key="4">
    <source>
        <dbReference type="SAM" id="MobiDB-lite"/>
    </source>
</evidence>
<keyword evidence="5" id="KW-1133">Transmembrane helix</keyword>
<feature type="domain" description="SET" evidence="6">
    <location>
        <begin position="109"/>
        <end position="337"/>
    </location>
</feature>
<keyword evidence="3" id="KW-0949">S-adenosyl-L-methionine</keyword>
<evidence type="ECO:0000259" key="6">
    <source>
        <dbReference type="PROSITE" id="PS50280"/>
    </source>
</evidence>
<dbReference type="PANTHER" id="PTHR13271">
    <property type="entry name" value="UNCHARACTERIZED PUTATIVE METHYLTRANSFERASE"/>
    <property type="match status" value="1"/>
</dbReference>
<gene>
    <name evidence="7" type="ORF">Poli38472_008015</name>
</gene>
<sequence length="931" mass="107283">MGTMTKAKRPRNRTALGDAMKLKTADKGDRWIGKTKDDKRAKFRGETAFWSVLGSIFVVVIAVLVLPSSRYFAGFSRGNDATSLPNSNADVLRNERFRQWFEDSGGVRKNVTIGLFPRMGRGILATADVEENDVVLHVPKRIIMCEETIMKTSPKELLPKFTKLREASDELLTAFLLTEQLKGSNSTWFPYLDILPQRTEEALKHIMTPLFYPTDEHVRALQDERMIKTALQERRRTKVAFQRFRRLFRTVLASKHVITLPQYQWARFLINSRAFSMHGSRFLVPFGDIFNGASQKIERHHQNGQHFLQYHRLEGAGMDIRADRATIRGAQVLEDYGDNDNYIYFLYHGFIMPDNAFDCASVQLPALPRDDMENRKLEILRYYGVANGPSVCIQRDGAISPQDEYTAQFFFTLYHVSDEELRICGQSASYSRCIHENPVSTSFEPNLQWTFYENAVQSQLESYPTTIEEDSLLLETEKSSPSDHHAIRFRISRKDILQASLKSLAQHKDDTSDHKSFESLKDDEQIPEQDEGDDEHKVVPRFKAWISTLGLPVNSLELEYVNNDMGYGVIATKELAVGETYLSVPVQYVMNIRSAMQSRFIRQLRHLSVQWNDQHLLLLHLVFEKYGPAARQSYWKPYLDLLPTSTRIGSPLFYAEDGGELAILDKTDLGLLVRAYRSRVHQDTTWLLKHPGLRQQQWLTHERIRWANAILDSRSIWWDGQRHLVPLLDMVNCAELGLKHKPHHTNLDPSGANAITEASWEFKAGEQVVENYGQPNYIYLLYHGFVLSENSYDCAHFRFQIDSQVGKNDVDQVRKPLIRMMEYMELFTWEPDVCVAADQQDGRELDKLLRVALIEVDPAQAIALERQWPGQIRHEHIEAAINAIKKRLANLEGHDNIGRSMVATFIRQQAQHLSHLLDKLQQQRTSFIDTQ</sequence>
<name>A0A8K1CLY9_PYTOL</name>
<reference evidence="7" key="1">
    <citation type="submission" date="2019-03" db="EMBL/GenBank/DDBJ databases">
        <title>Long read genome sequence of the mycoparasitic Pythium oligandrum ATCC 38472 isolated from sugarbeet rhizosphere.</title>
        <authorList>
            <person name="Gaulin E."/>
        </authorList>
    </citation>
    <scope>NUCLEOTIDE SEQUENCE</scope>
    <source>
        <strain evidence="7">ATCC 38472_TT</strain>
    </source>
</reference>
<comment type="caution">
    <text evidence="7">The sequence shown here is derived from an EMBL/GenBank/DDBJ whole genome shotgun (WGS) entry which is preliminary data.</text>
</comment>
<dbReference type="Gene3D" id="3.90.1420.10">
    <property type="entry name" value="Rubisco LSMT, substrate-binding domain"/>
    <property type="match status" value="1"/>
</dbReference>
<dbReference type="Pfam" id="PF09273">
    <property type="entry name" value="Rubis-subs-bind"/>
    <property type="match status" value="1"/>
</dbReference>
<dbReference type="GO" id="GO:0032259">
    <property type="term" value="P:methylation"/>
    <property type="evidence" value="ECO:0007669"/>
    <property type="project" value="UniProtKB-KW"/>
</dbReference>
<dbReference type="Proteomes" id="UP000794436">
    <property type="component" value="Unassembled WGS sequence"/>
</dbReference>
<dbReference type="GO" id="GO:0016279">
    <property type="term" value="F:protein-lysine N-methyltransferase activity"/>
    <property type="evidence" value="ECO:0007669"/>
    <property type="project" value="TreeGrafter"/>
</dbReference>
<keyword evidence="5" id="KW-0812">Transmembrane</keyword>
<evidence type="ECO:0000256" key="3">
    <source>
        <dbReference type="ARBA" id="ARBA00022691"/>
    </source>
</evidence>
<dbReference type="AlphaFoldDB" id="A0A8K1CLY9"/>
<dbReference type="SUPFAM" id="SSF82199">
    <property type="entry name" value="SET domain"/>
    <property type="match status" value="2"/>
</dbReference>